<protein>
    <submittedName>
        <fullName evidence="2">Uncharacterized protein</fullName>
    </submittedName>
</protein>
<dbReference type="RefSeq" id="WP_377850047.1">
    <property type="nucleotide sequence ID" value="NZ_JBHLZU010000002.1"/>
</dbReference>
<feature type="signal peptide" evidence="1">
    <location>
        <begin position="1"/>
        <end position="27"/>
    </location>
</feature>
<feature type="chain" id="PRO_5046122929" evidence="1">
    <location>
        <begin position="28"/>
        <end position="147"/>
    </location>
</feature>
<dbReference type="Proteomes" id="UP001589693">
    <property type="component" value="Unassembled WGS sequence"/>
</dbReference>
<comment type="caution">
    <text evidence="2">The sequence shown here is derived from an EMBL/GenBank/DDBJ whole genome shotgun (WGS) entry which is preliminary data.</text>
</comment>
<organism evidence="2 3">
    <name type="scientific">Allokutzneria oryzae</name>
    <dbReference type="NCBI Taxonomy" id="1378989"/>
    <lineage>
        <taxon>Bacteria</taxon>
        <taxon>Bacillati</taxon>
        <taxon>Actinomycetota</taxon>
        <taxon>Actinomycetes</taxon>
        <taxon>Pseudonocardiales</taxon>
        <taxon>Pseudonocardiaceae</taxon>
        <taxon>Allokutzneria</taxon>
    </lineage>
</organism>
<name>A0ABV5ZPY3_9PSEU</name>
<evidence type="ECO:0000256" key="1">
    <source>
        <dbReference type="SAM" id="SignalP"/>
    </source>
</evidence>
<keyword evidence="1" id="KW-0732">Signal</keyword>
<gene>
    <name evidence="2" type="ORF">ACFFQA_03270</name>
</gene>
<reference evidence="2 3" key="1">
    <citation type="submission" date="2024-09" db="EMBL/GenBank/DDBJ databases">
        <authorList>
            <person name="Sun Q."/>
            <person name="Mori K."/>
        </authorList>
    </citation>
    <scope>NUCLEOTIDE SEQUENCE [LARGE SCALE GENOMIC DNA]</scope>
    <source>
        <strain evidence="2 3">TBRC 7907</strain>
    </source>
</reference>
<evidence type="ECO:0000313" key="3">
    <source>
        <dbReference type="Proteomes" id="UP001589693"/>
    </source>
</evidence>
<proteinExistence type="predicted"/>
<sequence length="147" mass="16193">MRPNHNVLAVTAIAFAVAALGLAPASAAPALDCSGWWYPDHAEDVRGLKAMVHPDKVYTTLWRGMQNTGGIRTEHFWASIDGNTTRQDGVWIDVSNNQRDWEQCGPFYAGGNGQPVATRAVRFAHWTWVRGCSIVRGSIACTSWQHT</sequence>
<evidence type="ECO:0000313" key="2">
    <source>
        <dbReference type="EMBL" id="MFB9902947.1"/>
    </source>
</evidence>
<accession>A0ABV5ZPY3</accession>
<dbReference type="EMBL" id="JBHLZU010000002">
    <property type="protein sequence ID" value="MFB9902947.1"/>
    <property type="molecule type" value="Genomic_DNA"/>
</dbReference>
<keyword evidence="3" id="KW-1185">Reference proteome</keyword>